<keyword evidence="4" id="KW-1185">Reference proteome</keyword>
<evidence type="ECO:0000313" key="3">
    <source>
        <dbReference type="EMBL" id="TYP68920.1"/>
    </source>
</evidence>
<dbReference type="PROSITE" id="PS51737">
    <property type="entry name" value="RECOMBINASE_DNA_BIND"/>
    <property type="match status" value="1"/>
</dbReference>
<accession>A0A5S5BRZ3</accession>
<keyword evidence="1" id="KW-0175">Coiled coil</keyword>
<gene>
    <name evidence="3" type="ORF">BCM02_11738</name>
</gene>
<dbReference type="InterPro" id="IPR038109">
    <property type="entry name" value="DNA_bind_recomb_sf"/>
</dbReference>
<dbReference type="PANTHER" id="PTHR30461">
    <property type="entry name" value="DNA-INVERTASE FROM LAMBDOID PROPHAGE"/>
    <property type="match status" value="1"/>
</dbReference>
<feature type="coiled-coil region" evidence="1">
    <location>
        <begin position="271"/>
        <end position="298"/>
    </location>
</feature>
<dbReference type="InterPro" id="IPR050639">
    <property type="entry name" value="SSR_resolvase"/>
</dbReference>
<dbReference type="PANTHER" id="PTHR30461:SF23">
    <property type="entry name" value="DNA RECOMBINASE-RELATED"/>
    <property type="match status" value="1"/>
</dbReference>
<proteinExistence type="predicted"/>
<organism evidence="3 4">
    <name type="scientific">Paenibacillus methanolicus</name>
    <dbReference type="NCBI Taxonomy" id="582686"/>
    <lineage>
        <taxon>Bacteria</taxon>
        <taxon>Bacillati</taxon>
        <taxon>Bacillota</taxon>
        <taxon>Bacilli</taxon>
        <taxon>Bacillales</taxon>
        <taxon>Paenibacillaceae</taxon>
        <taxon>Paenibacillus</taxon>
    </lineage>
</organism>
<evidence type="ECO:0000259" key="2">
    <source>
        <dbReference type="PROSITE" id="PS51737"/>
    </source>
</evidence>
<dbReference type="AlphaFoldDB" id="A0A5S5BRZ3"/>
<dbReference type="GO" id="GO:0003677">
    <property type="term" value="F:DNA binding"/>
    <property type="evidence" value="ECO:0007669"/>
    <property type="project" value="InterPro"/>
</dbReference>
<dbReference type="Pfam" id="PF13408">
    <property type="entry name" value="Zn_ribbon_recom"/>
    <property type="match status" value="1"/>
</dbReference>
<dbReference type="Proteomes" id="UP000323257">
    <property type="component" value="Unassembled WGS sequence"/>
</dbReference>
<dbReference type="GO" id="GO:0000150">
    <property type="term" value="F:DNA strand exchange activity"/>
    <property type="evidence" value="ECO:0007669"/>
    <property type="project" value="InterPro"/>
</dbReference>
<dbReference type="Gene3D" id="3.90.1750.20">
    <property type="entry name" value="Putative Large Serine Recombinase, Chain B, Domain 2"/>
    <property type="match status" value="1"/>
</dbReference>
<dbReference type="InterPro" id="IPR011109">
    <property type="entry name" value="DNA_bind_recombinase_dom"/>
</dbReference>
<dbReference type="Pfam" id="PF07508">
    <property type="entry name" value="Recombinase"/>
    <property type="match status" value="1"/>
</dbReference>
<protein>
    <submittedName>
        <fullName evidence="3">Recombinase-like zinc beta ribbon protein</fullName>
    </submittedName>
</protein>
<feature type="domain" description="Recombinase" evidence="2">
    <location>
        <begin position="33"/>
        <end position="172"/>
    </location>
</feature>
<evidence type="ECO:0000256" key="1">
    <source>
        <dbReference type="SAM" id="Coils"/>
    </source>
</evidence>
<evidence type="ECO:0000313" key="4">
    <source>
        <dbReference type="Proteomes" id="UP000323257"/>
    </source>
</evidence>
<dbReference type="EMBL" id="VNHS01000017">
    <property type="protein sequence ID" value="TYP68920.1"/>
    <property type="molecule type" value="Genomic_DNA"/>
</dbReference>
<name>A0A5S5BRZ3_9BACL</name>
<comment type="caution">
    <text evidence="3">The sequence shown here is derived from an EMBL/GenBank/DDBJ whole genome shotgun (WGS) entry which is preliminary data.</text>
</comment>
<sequence length="397" mass="46155">MVNQKQSEQISKSSRRGIKQSALNGNYTGSFAPYGYKKAVIDGKKKLLIDEEAAGHVKLIFDLYVNQKHGEKAVTLYLNEQNIPSPKKRGPWGLTTVQRILQNEVYTGSLVFNKYTNETYYSNIENMHDRRKKLVQRDPSEWIRLEEKTHEAIIDDDTFQRAQEIRLVRGGGKRGGQRVYKNVFAKLIFCQHCSSAMVTMTAKQQEKYRYLMCSRRRRMGEHGCRNGKWIPYYDLRDELIGWIIAQLEELIDDRNGTSEIIVKKVKERSADRDTEKAMKKLSKQLEDARRMLFELRRQKMLGDVDETQYNYEKEMYEKEISTLESKHAGMSTQLEKQRNIEKELDTLQAGLKELKSCDMSNVDELRIILSKLVKNITVDENGNVDVYTLLGKLGEGR</sequence>
<dbReference type="InterPro" id="IPR025827">
    <property type="entry name" value="Zn_ribbon_recom_dom"/>
</dbReference>
<reference evidence="3 4" key="1">
    <citation type="submission" date="2019-07" db="EMBL/GenBank/DDBJ databases">
        <title>Genomic Encyclopedia of Type Strains, Phase III (KMG-III): the genomes of soil and plant-associated and newly described type strains.</title>
        <authorList>
            <person name="Whitman W."/>
        </authorList>
    </citation>
    <scope>NUCLEOTIDE SEQUENCE [LARGE SCALE GENOMIC DNA]</scope>
    <source>
        <strain evidence="3 4">BL24</strain>
    </source>
</reference>